<dbReference type="Pfam" id="PF02410">
    <property type="entry name" value="RsfS"/>
    <property type="match status" value="1"/>
</dbReference>
<dbReference type="Gene3D" id="3.30.460.10">
    <property type="entry name" value="Beta Polymerase, domain 2"/>
    <property type="match status" value="1"/>
</dbReference>
<keyword evidence="2" id="KW-0810">Translation regulation</keyword>
<dbReference type="PANTHER" id="PTHR21043:SF0">
    <property type="entry name" value="MITOCHONDRIAL ASSEMBLY OF RIBOSOMAL LARGE SUBUNIT PROTEIN 1"/>
    <property type="match status" value="1"/>
</dbReference>
<evidence type="ECO:0000313" key="4">
    <source>
        <dbReference type="Proteomes" id="UP000184390"/>
    </source>
</evidence>
<sequence>MAATERAVELTIAAARAAAEKKAEESIAIDVSERLALTDVFLVLSGGGDRQVRAIVDAVEEAMARAGAKRRMREGLEEAHWVLLDYDELMIHVQQAEDREYYGLERLWKDCPLIALPPELVGIARAAEAPEAPATSGARG</sequence>
<comment type="caution">
    <text evidence="3">The sequence shown here is derived from an EMBL/GenBank/DDBJ whole genome shotgun (WGS) entry which is preliminary data.</text>
</comment>
<evidence type="ECO:0000313" key="3">
    <source>
        <dbReference type="EMBL" id="SHI70430.1"/>
    </source>
</evidence>
<dbReference type="NCBIfam" id="TIGR00090">
    <property type="entry name" value="rsfS_iojap_ybeB"/>
    <property type="match status" value="1"/>
</dbReference>
<keyword evidence="2" id="KW-0963">Cytoplasm</keyword>
<dbReference type="InterPro" id="IPR043519">
    <property type="entry name" value="NT_sf"/>
</dbReference>
<dbReference type="InterPro" id="IPR004394">
    <property type="entry name" value="Iojap/RsfS/C7orf30"/>
</dbReference>
<reference evidence="3 4" key="1">
    <citation type="submission" date="2016-11" db="EMBL/GenBank/DDBJ databases">
        <authorList>
            <person name="Varghese N."/>
            <person name="Submissions S."/>
        </authorList>
    </citation>
    <scope>NUCLEOTIDE SEQUENCE [LARGE SCALE GENOMIC DNA]</scope>
    <source>
        <strain evidence="3 4">PA</strain>
    </source>
</reference>
<evidence type="ECO:0000256" key="1">
    <source>
        <dbReference type="ARBA" id="ARBA00010574"/>
    </source>
</evidence>
<evidence type="ECO:0000256" key="2">
    <source>
        <dbReference type="HAMAP-Rule" id="MF_01477"/>
    </source>
</evidence>
<comment type="function">
    <text evidence="2">Functions as a ribosomal silencing factor. Interacts with ribosomal protein uL14 (rplN), blocking formation of intersubunit bridge B8. Prevents association of the 30S and 50S ribosomal subunits and the formation of functional ribosomes, thus repressing translation.</text>
</comment>
<organism evidence="3 4">
    <name type="scientific">Actinomyces denticolens</name>
    <dbReference type="NCBI Taxonomy" id="52767"/>
    <lineage>
        <taxon>Bacteria</taxon>
        <taxon>Bacillati</taxon>
        <taxon>Actinomycetota</taxon>
        <taxon>Actinomycetes</taxon>
        <taxon>Actinomycetales</taxon>
        <taxon>Actinomycetaceae</taxon>
        <taxon>Actinomyces</taxon>
    </lineage>
</organism>
<accession>A0ABY1I6P6</accession>
<keyword evidence="4" id="KW-1185">Reference proteome</keyword>
<dbReference type="HAMAP" id="MF_01477">
    <property type="entry name" value="Iojap_RsfS"/>
    <property type="match status" value="1"/>
</dbReference>
<comment type="subcellular location">
    <subcellularLocation>
        <location evidence="2">Cytoplasm</location>
    </subcellularLocation>
</comment>
<protein>
    <recommendedName>
        <fullName evidence="2">Ribosomal silencing factor RsfS</fullName>
    </recommendedName>
</protein>
<gene>
    <name evidence="2" type="primary">rsfS</name>
    <name evidence="3" type="ORF">SAMN05216246_10448</name>
</gene>
<dbReference type="PANTHER" id="PTHR21043">
    <property type="entry name" value="IOJAP SUPERFAMILY ORTHOLOG"/>
    <property type="match status" value="1"/>
</dbReference>
<keyword evidence="2" id="KW-0678">Repressor</keyword>
<dbReference type="RefSeq" id="WP_073452124.1">
    <property type="nucleotide sequence ID" value="NZ_FQYL01000004.1"/>
</dbReference>
<dbReference type="SUPFAM" id="SSF81301">
    <property type="entry name" value="Nucleotidyltransferase"/>
    <property type="match status" value="1"/>
</dbReference>
<proteinExistence type="inferred from homology"/>
<name>A0ABY1I6P6_9ACTO</name>
<dbReference type="EMBL" id="FQYL01000004">
    <property type="protein sequence ID" value="SHI70430.1"/>
    <property type="molecule type" value="Genomic_DNA"/>
</dbReference>
<dbReference type="Proteomes" id="UP000184390">
    <property type="component" value="Unassembled WGS sequence"/>
</dbReference>
<comment type="similarity">
    <text evidence="1 2">Belongs to the Iojap/RsfS family.</text>
</comment>
<comment type="subunit">
    <text evidence="2">Interacts with ribosomal protein uL14 (rplN).</text>
</comment>